<dbReference type="PROSITE" id="PS50850">
    <property type="entry name" value="MFS"/>
    <property type="match status" value="1"/>
</dbReference>
<feature type="transmembrane region" description="Helical" evidence="7">
    <location>
        <begin position="468"/>
        <end position="489"/>
    </location>
</feature>
<organism evidence="9 10">
    <name type="scientific">Phomopsis amygdali</name>
    <name type="common">Fusicoccum amygdali</name>
    <dbReference type="NCBI Taxonomy" id="1214568"/>
    <lineage>
        <taxon>Eukaryota</taxon>
        <taxon>Fungi</taxon>
        <taxon>Dikarya</taxon>
        <taxon>Ascomycota</taxon>
        <taxon>Pezizomycotina</taxon>
        <taxon>Sordariomycetes</taxon>
        <taxon>Sordariomycetidae</taxon>
        <taxon>Diaporthales</taxon>
        <taxon>Diaporthaceae</taxon>
        <taxon>Diaporthe</taxon>
    </lineage>
</organism>
<evidence type="ECO:0000313" key="9">
    <source>
        <dbReference type="EMBL" id="KAK2604767.1"/>
    </source>
</evidence>
<dbReference type="Proteomes" id="UP001265746">
    <property type="component" value="Unassembled WGS sequence"/>
</dbReference>
<gene>
    <name evidence="9" type="ORF">N8I77_007668</name>
</gene>
<keyword evidence="2" id="KW-0813">Transport</keyword>
<protein>
    <recommendedName>
        <fullName evidence="8">Major facilitator superfamily (MFS) profile domain-containing protein</fullName>
    </recommendedName>
</protein>
<dbReference type="Gene3D" id="3.50.50.60">
    <property type="entry name" value="FAD/NAD(P)-binding domain"/>
    <property type="match status" value="1"/>
</dbReference>
<dbReference type="SUPFAM" id="SSF51905">
    <property type="entry name" value="FAD/NAD(P)-binding domain"/>
    <property type="match status" value="1"/>
</dbReference>
<dbReference type="GO" id="GO:0016020">
    <property type="term" value="C:membrane"/>
    <property type="evidence" value="ECO:0007669"/>
    <property type="project" value="UniProtKB-SubCell"/>
</dbReference>
<keyword evidence="4 7" id="KW-1133">Transmembrane helix</keyword>
<evidence type="ECO:0000256" key="6">
    <source>
        <dbReference type="SAM" id="MobiDB-lite"/>
    </source>
</evidence>
<dbReference type="GO" id="GO:0022857">
    <property type="term" value="F:transmembrane transporter activity"/>
    <property type="evidence" value="ECO:0007669"/>
    <property type="project" value="InterPro"/>
</dbReference>
<feature type="transmembrane region" description="Helical" evidence="7">
    <location>
        <begin position="395"/>
        <end position="414"/>
    </location>
</feature>
<feature type="transmembrane region" description="Helical" evidence="7">
    <location>
        <begin position="198"/>
        <end position="219"/>
    </location>
</feature>
<feature type="domain" description="Major facilitator superfamily (MFS) profile" evidence="8">
    <location>
        <begin position="71"/>
        <end position="496"/>
    </location>
</feature>
<reference evidence="9" key="1">
    <citation type="submission" date="2023-06" db="EMBL/GenBank/DDBJ databases">
        <authorList>
            <person name="Noh H."/>
        </authorList>
    </citation>
    <scope>NUCLEOTIDE SEQUENCE</scope>
    <source>
        <strain evidence="9">DUCC20226</strain>
    </source>
</reference>
<proteinExistence type="predicted"/>
<evidence type="ECO:0000256" key="7">
    <source>
        <dbReference type="SAM" id="Phobius"/>
    </source>
</evidence>
<accession>A0AAD9SC43</accession>
<dbReference type="InterPro" id="IPR011701">
    <property type="entry name" value="MFS"/>
</dbReference>
<feature type="transmembrane region" description="Helical" evidence="7">
    <location>
        <begin position="67"/>
        <end position="84"/>
    </location>
</feature>
<feature type="transmembrane region" description="Helical" evidence="7">
    <location>
        <begin position="163"/>
        <end position="186"/>
    </location>
</feature>
<dbReference type="InterPro" id="IPR036188">
    <property type="entry name" value="FAD/NAD-bd_sf"/>
</dbReference>
<dbReference type="PANTHER" id="PTHR43791:SF54">
    <property type="entry name" value="MAJOR FACILITATOR SUPERFAMILY (MFS) PROFILE DOMAIN-CONTAINING PROTEIN-RELATED"/>
    <property type="match status" value="1"/>
</dbReference>
<feature type="transmembrane region" description="Helical" evidence="7">
    <location>
        <begin position="110"/>
        <end position="130"/>
    </location>
</feature>
<dbReference type="FunFam" id="1.20.1250.20:FF:000034">
    <property type="entry name" value="MFS general substrate transporter"/>
    <property type="match status" value="1"/>
</dbReference>
<evidence type="ECO:0000259" key="8">
    <source>
        <dbReference type="PROSITE" id="PS50850"/>
    </source>
</evidence>
<dbReference type="SUPFAM" id="SSF103473">
    <property type="entry name" value="MFS general substrate transporter"/>
    <property type="match status" value="1"/>
</dbReference>
<comment type="caution">
    <text evidence="9">The sequence shown here is derived from an EMBL/GenBank/DDBJ whole genome shotgun (WGS) entry which is preliminary data.</text>
</comment>
<feature type="transmembrane region" description="Helical" evidence="7">
    <location>
        <begin position="371"/>
        <end position="389"/>
    </location>
</feature>
<evidence type="ECO:0000256" key="4">
    <source>
        <dbReference type="ARBA" id="ARBA00022989"/>
    </source>
</evidence>
<name>A0AAD9SC43_PHOAM</name>
<dbReference type="InterPro" id="IPR020846">
    <property type="entry name" value="MFS_dom"/>
</dbReference>
<dbReference type="EMBL" id="JAUJFL010000004">
    <property type="protein sequence ID" value="KAK2604767.1"/>
    <property type="molecule type" value="Genomic_DNA"/>
</dbReference>
<evidence type="ECO:0000256" key="2">
    <source>
        <dbReference type="ARBA" id="ARBA00022448"/>
    </source>
</evidence>
<dbReference type="PANTHER" id="PTHR43791">
    <property type="entry name" value="PERMEASE-RELATED"/>
    <property type="match status" value="1"/>
</dbReference>
<sequence length="1118" mass="124932">MSINRSPNPNEKDESHIGSSRRSTVDSASTESTIEIDGFQVLGLSSNDADFYDTFSTERRKRILRKVDIRLVPVLTILYLIAHIDRANIGNAKIEGLIEDLGLTGAQYNIALAIFFFPYILFMLPSNILLKRFRRPSLYIGTLISVWGAVMTCTGLVNTFSQLVAVRSLLGLFEAGFFPGAVYICSRWYMPRDLASRVSYFYCASALSGAFSGLLAGVIAKLDGLFGYQGWRWIFLVEGIATVFLGAATIVLLVDSPSLSKRWLSEEEIRFLELQVFIKQGGKLQGVQEEKARTWPEVKNVLTNWRVYVHGSFLIVNSSCSYGLKFTLPTITKAMGFSNTKAQFLSAPPYVAGAISALICGRLSDRLNWRMPFIVIPGAFILVGYSILLSLNGAISSNAGSVWAAIVIAMMGIYPIQPTTQAWNANNITPASRRAVGVGLTNAVGNVGGIVGSFMYVESQAMRYETGFGLSLALGAYAMLMALFLEWSYTVSNARKAKEIGSRPYNDAELLAMGDKSPLFRHVLLGRASCCKDVSAFASPSFRSAFGSKFKPRWHTGLKTNNLVGTLQYPDFPLVPEEFGIESGQHIPGHIIHEYLSRYAEKFEIASKIRLQHKVISAEHRDEGGWTMVAEAESRIIKITAARLVVATGLSSEEFLPRFDGEETFTSPIFHSKYFPKYANTLDTAKSVTVLGGTKSAWDCVYAYASKGVQVNWVIRGIFKTEAVMRSHETNICVESGHGPIWQAPPYVTPFKMWLEKLVNTRLLTWFSPCIWGFADGYTRIRRFWHETSIGRTITRAFWWVLTNDVVTLNQYDKHPETKKLKPWSDAFYSGTSFSILNYSTNFFDLVKSGTVKIHIADLVRLSPSTVHLSDETSFKTELLLCATGWKHVPPLKFLPEGIEKELGLPHVPSDDEPIWRSDLVHKADREILTRFPRLRDQPKSDGKFVPLAEAKGLSARFQGEVDPSNHTRLTPYTLYRFMVPPLPKFLATRDIAFTGFATNFSTATSIYLQALWISAFFDGDIAVQEPGSDTDHEVAEKLKYNTVLYSRFGRWRYPAGRGSQLPDFVFDAVPYFDLLMGDLGLKVHRKKGWFAEATDPYGPADYADILSEWVAKRAARP</sequence>
<dbReference type="FunFam" id="1.20.1250.20:FF:000013">
    <property type="entry name" value="MFS general substrate transporter"/>
    <property type="match status" value="1"/>
</dbReference>
<dbReference type="Pfam" id="PF07690">
    <property type="entry name" value="MFS_1"/>
    <property type="match status" value="1"/>
</dbReference>
<feature type="compositionally biased region" description="Polar residues" evidence="6">
    <location>
        <begin position="17"/>
        <end position="31"/>
    </location>
</feature>
<keyword evidence="10" id="KW-1185">Reference proteome</keyword>
<feature type="transmembrane region" description="Helical" evidence="7">
    <location>
        <begin position="137"/>
        <end position="157"/>
    </location>
</feature>
<evidence type="ECO:0000256" key="3">
    <source>
        <dbReference type="ARBA" id="ARBA00022692"/>
    </source>
</evidence>
<dbReference type="InterPro" id="IPR036259">
    <property type="entry name" value="MFS_trans_sf"/>
</dbReference>
<feature type="region of interest" description="Disordered" evidence="6">
    <location>
        <begin position="1"/>
        <end position="31"/>
    </location>
</feature>
<feature type="transmembrane region" description="Helical" evidence="7">
    <location>
        <begin position="231"/>
        <end position="254"/>
    </location>
</feature>
<feature type="transmembrane region" description="Helical" evidence="7">
    <location>
        <begin position="435"/>
        <end position="456"/>
    </location>
</feature>
<keyword evidence="3 7" id="KW-0812">Transmembrane</keyword>
<dbReference type="AlphaFoldDB" id="A0AAD9SC43"/>
<dbReference type="Pfam" id="PF13738">
    <property type="entry name" value="Pyr_redox_3"/>
    <property type="match status" value="1"/>
</dbReference>
<evidence type="ECO:0000256" key="1">
    <source>
        <dbReference type="ARBA" id="ARBA00004141"/>
    </source>
</evidence>
<evidence type="ECO:0000256" key="5">
    <source>
        <dbReference type="ARBA" id="ARBA00023136"/>
    </source>
</evidence>
<comment type="subcellular location">
    <subcellularLocation>
        <location evidence="1">Membrane</location>
        <topology evidence="1">Multi-pass membrane protein</topology>
    </subcellularLocation>
</comment>
<evidence type="ECO:0000313" key="10">
    <source>
        <dbReference type="Proteomes" id="UP001265746"/>
    </source>
</evidence>
<keyword evidence="5 7" id="KW-0472">Membrane</keyword>
<dbReference type="Gene3D" id="1.20.1250.20">
    <property type="entry name" value="MFS general substrate transporter like domains"/>
    <property type="match status" value="2"/>
</dbReference>